<feature type="compositionally biased region" description="Polar residues" evidence="1">
    <location>
        <begin position="1"/>
        <end position="17"/>
    </location>
</feature>
<reference evidence="2" key="1">
    <citation type="journal article" date="2021" name="Cell">
        <title>Tracing the genetic footprints of vertebrate landing in non-teleost ray-finned fishes.</title>
        <authorList>
            <person name="Bi X."/>
            <person name="Wang K."/>
            <person name="Yang L."/>
            <person name="Pan H."/>
            <person name="Jiang H."/>
            <person name="Wei Q."/>
            <person name="Fang M."/>
            <person name="Yu H."/>
            <person name="Zhu C."/>
            <person name="Cai Y."/>
            <person name="He Y."/>
            <person name="Gan X."/>
            <person name="Zeng H."/>
            <person name="Yu D."/>
            <person name="Zhu Y."/>
            <person name="Jiang H."/>
            <person name="Qiu Q."/>
            <person name="Yang H."/>
            <person name="Zhang Y.E."/>
            <person name="Wang W."/>
            <person name="Zhu M."/>
            <person name="He S."/>
            <person name="Zhang G."/>
        </authorList>
    </citation>
    <scope>NUCLEOTIDE SEQUENCE</scope>
    <source>
        <strain evidence="2">Pddl_001</strain>
    </source>
</reference>
<feature type="non-terminal residue" evidence="2">
    <location>
        <position position="1"/>
    </location>
</feature>
<keyword evidence="3" id="KW-1185">Reference proteome</keyword>
<name>A0ABS2XPA9_POLSP</name>
<organism evidence="2 3">
    <name type="scientific">Polyodon spathula</name>
    <name type="common">North American paddlefish</name>
    <name type="synonym">Squalus spathula</name>
    <dbReference type="NCBI Taxonomy" id="7913"/>
    <lineage>
        <taxon>Eukaryota</taxon>
        <taxon>Metazoa</taxon>
        <taxon>Chordata</taxon>
        <taxon>Craniata</taxon>
        <taxon>Vertebrata</taxon>
        <taxon>Euteleostomi</taxon>
        <taxon>Actinopterygii</taxon>
        <taxon>Chondrostei</taxon>
        <taxon>Acipenseriformes</taxon>
        <taxon>Polyodontidae</taxon>
        <taxon>Polyodon</taxon>
    </lineage>
</organism>
<evidence type="ECO:0000256" key="1">
    <source>
        <dbReference type="SAM" id="MobiDB-lite"/>
    </source>
</evidence>
<gene>
    <name evidence="2" type="primary">Cyp27b1</name>
    <name evidence="2" type="ORF">GTO93_0008389</name>
</gene>
<feature type="non-terminal residue" evidence="2">
    <location>
        <position position="74"/>
    </location>
</feature>
<evidence type="ECO:0000313" key="3">
    <source>
        <dbReference type="Proteomes" id="UP001166093"/>
    </source>
</evidence>
<feature type="region of interest" description="Disordered" evidence="1">
    <location>
        <begin position="1"/>
        <end position="23"/>
    </location>
</feature>
<evidence type="ECO:0000313" key="2">
    <source>
        <dbReference type="EMBL" id="MBN3275826.1"/>
    </source>
</evidence>
<protein>
    <submittedName>
        <fullName evidence="2">CP27B protein</fullName>
    </submittedName>
</protein>
<dbReference type="EMBL" id="JAAWVQ010054200">
    <property type="protein sequence ID" value="MBN3275826.1"/>
    <property type="molecule type" value="Genomic_DNA"/>
</dbReference>
<accession>A0ABS2XPA9</accession>
<sequence length="74" mass="8585">MTSRTTTSAGQFQSSGGLSKDQIRMRERDEYAFLPFQILTRFEVKPEFEGSVVKPMTRTLLVPEKEINLQFIDR</sequence>
<dbReference type="Proteomes" id="UP001166093">
    <property type="component" value="Unassembled WGS sequence"/>
</dbReference>
<proteinExistence type="predicted"/>
<comment type="caution">
    <text evidence="2">The sequence shown here is derived from an EMBL/GenBank/DDBJ whole genome shotgun (WGS) entry which is preliminary data.</text>
</comment>